<evidence type="ECO:0000313" key="5">
    <source>
        <dbReference type="Proteomes" id="UP000320216"/>
    </source>
</evidence>
<dbReference type="CDD" id="cd01107">
    <property type="entry name" value="HTH_BmrR"/>
    <property type="match status" value="1"/>
</dbReference>
<dbReference type="SMART" id="SM00422">
    <property type="entry name" value="HTH_MERR"/>
    <property type="match status" value="1"/>
</dbReference>
<dbReference type="EMBL" id="CP042305">
    <property type="protein sequence ID" value="QDZ15204.1"/>
    <property type="molecule type" value="Genomic_DNA"/>
</dbReference>
<dbReference type="InterPro" id="IPR047057">
    <property type="entry name" value="MerR_fam"/>
</dbReference>
<organism evidence="4 5">
    <name type="scientific">Humibacter ginsenosidimutans</name>
    <dbReference type="NCBI Taxonomy" id="2599293"/>
    <lineage>
        <taxon>Bacteria</taxon>
        <taxon>Bacillati</taxon>
        <taxon>Actinomycetota</taxon>
        <taxon>Actinomycetes</taxon>
        <taxon>Micrococcales</taxon>
        <taxon>Microbacteriaceae</taxon>
        <taxon>Humibacter</taxon>
    </lineage>
</organism>
<dbReference type="PANTHER" id="PTHR30204:SF97">
    <property type="entry name" value="MERR FAMILY REGULATORY PROTEIN"/>
    <property type="match status" value="1"/>
</dbReference>
<proteinExistence type="predicted"/>
<sequence length="187" mass="20667">MSETRTVPRTGLMGGRSADARIVDVAHTLVSIGDFSRMTHLTVKALRYYHDVGVLTPAAIDPDSGYRRYSTEQVPVAQVVRRLRDLDMPIDAVRDVVSAPDVAARNAAIAEHLSRMEEQLAQTRSAVTSLRTLLQPVKRGGAPDRVPSDDSHASSGDQRPSLARRRVGVRRRRRQRDSRHGGTARAR</sequence>
<dbReference type="OrthoDB" id="9802039at2"/>
<dbReference type="SUPFAM" id="SSF46955">
    <property type="entry name" value="Putative DNA-binding domain"/>
    <property type="match status" value="1"/>
</dbReference>
<keyword evidence="5" id="KW-1185">Reference proteome</keyword>
<reference evidence="4 5" key="1">
    <citation type="submission" date="2019-07" db="EMBL/GenBank/DDBJ databases">
        <title>Full genome sequence of Humibacter sp. WJ7-1.</title>
        <authorList>
            <person name="Im W.-T."/>
        </authorList>
    </citation>
    <scope>NUCLEOTIDE SEQUENCE [LARGE SCALE GENOMIC DNA]</scope>
    <source>
        <strain evidence="4 5">WJ7-1</strain>
    </source>
</reference>
<evidence type="ECO:0000256" key="1">
    <source>
        <dbReference type="ARBA" id="ARBA00023125"/>
    </source>
</evidence>
<gene>
    <name evidence="4" type="ORF">FPZ11_10935</name>
</gene>
<dbReference type="Pfam" id="PF13411">
    <property type="entry name" value="MerR_1"/>
    <property type="match status" value="1"/>
</dbReference>
<dbReference type="PROSITE" id="PS50937">
    <property type="entry name" value="HTH_MERR_2"/>
    <property type="match status" value="1"/>
</dbReference>
<dbReference type="Gene3D" id="1.10.1660.10">
    <property type="match status" value="1"/>
</dbReference>
<feature type="domain" description="HTH merR-type" evidence="3">
    <location>
        <begin position="29"/>
        <end position="99"/>
    </location>
</feature>
<evidence type="ECO:0000256" key="2">
    <source>
        <dbReference type="SAM" id="MobiDB-lite"/>
    </source>
</evidence>
<evidence type="ECO:0000313" key="4">
    <source>
        <dbReference type="EMBL" id="QDZ15204.1"/>
    </source>
</evidence>
<dbReference type="InterPro" id="IPR009061">
    <property type="entry name" value="DNA-bd_dom_put_sf"/>
</dbReference>
<dbReference type="GO" id="GO:0003700">
    <property type="term" value="F:DNA-binding transcription factor activity"/>
    <property type="evidence" value="ECO:0007669"/>
    <property type="project" value="InterPro"/>
</dbReference>
<dbReference type="PANTHER" id="PTHR30204">
    <property type="entry name" value="REDOX-CYCLING DRUG-SENSING TRANSCRIPTIONAL ACTIVATOR SOXR"/>
    <property type="match status" value="1"/>
</dbReference>
<evidence type="ECO:0000259" key="3">
    <source>
        <dbReference type="PROSITE" id="PS50937"/>
    </source>
</evidence>
<dbReference type="GO" id="GO:0003677">
    <property type="term" value="F:DNA binding"/>
    <property type="evidence" value="ECO:0007669"/>
    <property type="project" value="UniProtKB-KW"/>
</dbReference>
<dbReference type="AlphaFoldDB" id="A0A5B8M5I1"/>
<feature type="region of interest" description="Disordered" evidence="2">
    <location>
        <begin position="135"/>
        <end position="187"/>
    </location>
</feature>
<dbReference type="Proteomes" id="UP000320216">
    <property type="component" value="Chromosome"/>
</dbReference>
<accession>A0A5B8M5I1</accession>
<name>A0A5B8M5I1_9MICO</name>
<feature type="compositionally biased region" description="Basic residues" evidence="2">
    <location>
        <begin position="162"/>
        <end position="177"/>
    </location>
</feature>
<dbReference type="KEGG" id="huw:FPZ11_10935"/>
<keyword evidence="1" id="KW-0238">DNA-binding</keyword>
<protein>
    <submittedName>
        <fullName evidence="4">MerR family transcriptional regulator</fullName>
    </submittedName>
</protein>
<dbReference type="InterPro" id="IPR000551">
    <property type="entry name" value="MerR-type_HTH_dom"/>
</dbReference>